<proteinExistence type="inferred from homology"/>
<dbReference type="EMBL" id="KB097558">
    <property type="protein sequence ID" value="ESN94900.1"/>
    <property type="molecule type" value="Genomic_DNA"/>
</dbReference>
<keyword evidence="6" id="KW-0732">Signal</keyword>
<evidence type="ECO:0000256" key="5">
    <source>
        <dbReference type="ARBA" id="ARBA00022900"/>
    </source>
</evidence>
<sequence>MSSSSVLLVLLYVAVAYSSANLCPPCPPLNSPCHDVSRYFQDPGTEKCLCEYCKGFCVDSEPCPKGTTCKYKNLPCPWDKNKNCPTSECVKFTNCEVRKCETKCPKTGYKKDPNGCNTCQCEDPCKELCNEGQECSSSIVPGGEFVYQCHGPIDFVR</sequence>
<keyword evidence="4" id="KW-0646">Protease inhibitor</keyword>
<dbReference type="AlphaFoldDB" id="T1FFC0"/>
<dbReference type="Pfam" id="PF02822">
    <property type="entry name" value="Antistasin"/>
    <property type="match status" value="1"/>
</dbReference>
<accession>T1FFC0</accession>
<comment type="subcellular location">
    <subcellularLocation>
        <location evidence="1">Secreted</location>
    </subcellularLocation>
</comment>
<dbReference type="CTD" id="20207519"/>
<keyword evidence="5" id="KW-0722">Serine protease inhibitor</keyword>
<dbReference type="PROSITE" id="PS51252">
    <property type="entry name" value="ANTISTASIN"/>
    <property type="match status" value="1"/>
</dbReference>
<reference evidence="8 10" key="2">
    <citation type="journal article" date="2013" name="Nature">
        <title>Insights into bilaterian evolution from three spiralian genomes.</title>
        <authorList>
            <person name="Simakov O."/>
            <person name="Marletaz F."/>
            <person name="Cho S.J."/>
            <person name="Edsinger-Gonzales E."/>
            <person name="Havlak P."/>
            <person name="Hellsten U."/>
            <person name="Kuo D.H."/>
            <person name="Larsson T."/>
            <person name="Lv J."/>
            <person name="Arendt D."/>
            <person name="Savage R."/>
            <person name="Osoegawa K."/>
            <person name="de Jong P."/>
            <person name="Grimwood J."/>
            <person name="Chapman J.A."/>
            <person name="Shapiro H."/>
            <person name="Aerts A."/>
            <person name="Otillar R.P."/>
            <person name="Terry A.Y."/>
            <person name="Boore J.L."/>
            <person name="Grigoriev I.V."/>
            <person name="Lindberg D.R."/>
            <person name="Seaver E.C."/>
            <person name="Weisblat D.A."/>
            <person name="Putnam N.H."/>
            <person name="Rokhsar D.S."/>
        </authorList>
    </citation>
    <scope>NUCLEOTIDE SEQUENCE</scope>
</reference>
<protein>
    <recommendedName>
        <fullName evidence="7">Antistasin-like domain-containing protein</fullName>
    </recommendedName>
</protein>
<dbReference type="HOGENOM" id="CLU_1679850_0_0_1"/>
<evidence type="ECO:0000256" key="6">
    <source>
        <dbReference type="SAM" id="SignalP"/>
    </source>
</evidence>
<evidence type="ECO:0000313" key="8">
    <source>
        <dbReference type="EMBL" id="ESN94900.1"/>
    </source>
</evidence>
<keyword evidence="3" id="KW-0964">Secreted</keyword>
<dbReference type="OrthoDB" id="406800at2759"/>
<dbReference type="GeneID" id="20207519"/>
<dbReference type="EnsemblMetazoa" id="HelroT180005">
    <property type="protein sequence ID" value="HelroP180005"/>
    <property type="gene ID" value="HelroG180005"/>
</dbReference>
<evidence type="ECO:0000313" key="9">
    <source>
        <dbReference type="EnsemblMetazoa" id="HelroP180005"/>
    </source>
</evidence>
<reference evidence="9" key="3">
    <citation type="submission" date="2015-06" db="UniProtKB">
        <authorList>
            <consortium name="EnsemblMetazoa"/>
        </authorList>
    </citation>
    <scope>IDENTIFICATION</scope>
</reference>
<evidence type="ECO:0000259" key="7">
    <source>
        <dbReference type="PROSITE" id="PS51252"/>
    </source>
</evidence>
<keyword evidence="10" id="KW-1185">Reference proteome</keyword>
<feature type="signal peptide" evidence="6">
    <location>
        <begin position="1"/>
        <end position="20"/>
    </location>
</feature>
<dbReference type="Proteomes" id="UP000015101">
    <property type="component" value="Unassembled WGS sequence"/>
</dbReference>
<evidence type="ECO:0000256" key="1">
    <source>
        <dbReference type="ARBA" id="ARBA00004613"/>
    </source>
</evidence>
<feature type="chain" id="PRO_5010980560" description="Antistasin-like domain-containing protein" evidence="6">
    <location>
        <begin position="21"/>
        <end position="157"/>
    </location>
</feature>
<name>T1FFC0_HELRO</name>
<dbReference type="GO" id="GO:0004867">
    <property type="term" value="F:serine-type endopeptidase inhibitor activity"/>
    <property type="evidence" value="ECO:0007669"/>
    <property type="project" value="UniProtKB-KW"/>
</dbReference>
<dbReference type="KEGG" id="hro:HELRODRAFT_180005"/>
<feature type="domain" description="Antistasin-like" evidence="7">
    <location>
        <begin position="95"/>
        <end position="121"/>
    </location>
</feature>
<evidence type="ECO:0000256" key="3">
    <source>
        <dbReference type="ARBA" id="ARBA00022525"/>
    </source>
</evidence>
<organism evidence="9 10">
    <name type="scientific">Helobdella robusta</name>
    <name type="common">Californian leech</name>
    <dbReference type="NCBI Taxonomy" id="6412"/>
    <lineage>
        <taxon>Eukaryota</taxon>
        <taxon>Metazoa</taxon>
        <taxon>Spiralia</taxon>
        <taxon>Lophotrochozoa</taxon>
        <taxon>Annelida</taxon>
        <taxon>Clitellata</taxon>
        <taxon>Hirudinea</taxon>
        <taxon>Rhynchobdellida</taxon>
        <taxon>Glossiphoniidae</taxon>
        <taxon>Helobdella</taxon>
    </lineage>
</organism>
<dbReference type="InterPro" id="IPR004094">
    <property type="entry name" value="Antistasin-like"/>
</dbReference>
<evidence type="ECO:0000313" key="10">
    <source>
        <dbReference type="Proteomes" id="UP000015101"/>
    </source>
</evidence>
<evidence type="ECO:0000256" key="4">
    <source>
        <dbReference type="ARBA" id="ARBA00022690"/>
    </source>
</evidence>
<dbReference type="RefSeq" id="XP_009027022.1">
    <property type="nucleotide sequence ID" value="XM_009028774.1"/>
</dbReference>
<dbReference type="InParanoid" id="T1FFC0"/>
<comment type="similarity">
    <text evidence="2">Belongs to the protease inhibitor I15 (antistasin) family.</text>
</comment>
<gene>
    <name evidence="9" type="primary">20207519</name>
    <name evidence="8" type="ORF">HELRODRAFT_180005</name>
</gene>
<dbReference type="EMBL" id="AMQM01007068">
    <property type="status" value="NOT_ANNOTATED_CDS"/>
    <property type="molecule type" value="Genomic_DNA"/>
</dbReference>
<dbReference type="GO" id="GO:0005576">
    <property type="term" value="C:extracellular region"/>
    <property type="evidence" value="ECO:0007669"/>
    <property type="project" value="UniProtKB-SubCell"/>
</dbReference>
<evidence type="ECO:0000256" key="2">
    <source>
        <dbReference type="ARBA" id="ARBA00008768"/>
    </source>
</evidence>
<reference evidence="10" key="1">
    <citation type="submission" date="2012-12" db="EMBL/GenBank/DDBJ databases">
        <authorList>
            <person name="Hellsten U."/>
            <person name="Grimwood J."/>
            <person name="Chapman J.A."/>
            <person name="Shapiro H."/>
            <person name="Aerts A."/>
            <person name="Otillar R.P."/>
            <person name="Terry A.Y."/>
            <person name="Boore J.L."/>
            <person name="Simakov O."/>
            <person name="Marletaz F."/>
            <person name="Cho S.-J."/>
            <person name="Edsinger-Gonzales E."/>
            <person name="Havlak P."/>
            <person name="Kuo D.-H."/>
            <person name="Larsson T."/>
            <person name="Lv J."/>
            <person name="Arendt D."/>
            <person name="Savage R."/>
            <person name="Osoegawa K."/>
            <person name="de Jong P."/>
            <person name="Lindberg D.R."/>
            <person name="Seaver E.C."/>
            <person name="Weisblat D.A."/>
            <person name="Putnam N.H."/>
            <person name="Grigoriev I.V."/>
            <person name="Rokhsar D.S."/>
        </authorList>
    </citation>
    <scope>NUCLEOTIDE SEQUENCE</scope>
</reference>